<comment type="caution">
    <text evidence="3">The sequence shown here is derived from an EMBL/GenBank/DDBJ whole genome shotgun (WGS) entry which is preliminary data.</text>
</comment>
<sequence length="305" mass="33405">MDALLSRELPPGWAVASLGDLIDGIEAGKNVAAIGRPPENGETGIVKVSAVTWGEFDEDESKALHPGTEIDPTDLIRPGDLLISRANTIELVGAPVIVKQFRRRLVLSDKVLRVRVVESFDRWLELFLKSHFGRTQIEQYATGAQLSMRNISQENLRRIAVPVAPRAEQDRIVAAVNALFEEVEAGEAALARAREGLTRFRASLLHAASTGALTADWRTANPTNETADDLLAEIMEARGEIIGRRGRSLLQPDLSNEPDLPPGWRWASVDQVTNFLGNGLARAPDGDTTDFRILRISAVRPLKVD</sequence>
<keyword evidence="2" id="KW-0238">DNA-binding</keyword>
<dbReference type="GO" id="GO:0003677">
    <property type="term" value="F:DNA binding"/>
    <property type="evidence" value="ECO:0007669"/>
    <property type="project" value="UniProtKB-KW"/>
</dbReference>
<dbReference type="EMBL" id="JAAIKB010000010">
    <property type="protein sequence ID" value="NGM22575.1"/>
    <property type="molecule type" value="Genomic_DNA"/>
</dbReference>
<evidence type="ECO:0000313" key="4">
    <source>
        <dbReference type="Proteomes" id="UP000475385"/>
    </source>
</evidence>
<evidence type="ECO:0000256" key="2">
    <source>
        <dbReference type="ARBA" id="ARBA00023125"/>
    </source>
</evidence>
<protein>
    <recommendedName>
        <fullName evidence="5">Type I restriction modification DNA specificity domain-containing protein</fullName>
    </recommendedName>
</protein>
<dbReference type="GO" id="GO:0009307">
    <property type="term" value="P:DNA restriction-modification system"/>
    <property type="evidence" value="ECO:0007669"/>
    <property type="project" value="UniProtKB-KW"/>
</dbReference>
<dbReference type="InterPro" id="IPR044946">
    <property type="entry name" value="Restrct_endonuc_typeI_TRD_sf"/>
</dbReference>
<evidence type="ECO:0000313" key="3">
    <source>
        <dbReference type="EMBL" id="NGM22575.1"/>
    </source>
</evidence>
<dbReference type="PANTHER" id="PTHR43140:SF1">
    <property type="entry name" value="TYPE I RESTRICTION ENZYME ECOKI SPECIFICITY SUBUNIT"/>
    <property type="match status" value="1"/>
</dbReference>
<dbReference type="PANTHER" id="PTHR43140">
    <property type="entry name" value="TYPE-1 RESTRICTION ENZYME ECOKI SPECIFICITY PROTEIN"/>
    <property type="match status" value="1"/>
</dbReference>
<dbReference type="Proteomes" id="UP000475385">
    <property type="component" value="Unassembled WGS sequence"/>
</dbReference>
<evidence type="ECO:0000256" key="1">
    <source>
        <dbReference type="ARBA" id="ARBA00022747"/>
    </source>
</evidence>
<dbReference type="AlphaFoldDB" id="A0A6M1LQ83"/>
<dbReference type="Gene3D" id="3.90.220.20">
    <property type="entry name" value="DNA methylase specificity domains"/>
    <property type="match status" value="1"/>
</dbReference>
<dbReference type="SUPFAM" id="SSF116734">
    <property type="entry name" value="DNA methylase specificity domain"/>
    <property type="match status" value="1"/>
</dbReference>
<dbReference type="CDD" id="cd17261">
    <property type="entry name" value="RMtype1_S_EcoKI-TRD2-CR2_like"/>
    <property type="match status" value="1"/>
</dbReference>
<keyword evidence="4" id="KW-1185">Reference proteome</keyword>
<name>A0A6M1LQ83_9PROT</name>
<keyword evidence="1" id="KW-0680">Restriction system</keyword>
<dbReference type="InterPro" id="IPR051212">
    <property type="entry name" value="Type-I_RE_S_subunit"/>
</dbReference>
<reference evidence="3 4" key="1">
    <citation type="submission" date="2020-03" db="EMBL/GenBank/DDBJ databases">
        <title>Roseomonas stagni sp. nov., isolated from pond water in Japan.</title>
        <authorList>
            <person name="Furuhata K."/>
            <person name="Miyamoto H."/>
            <person name="Goto K."/>
        </authorList>
    </citation>
    <scope>NUCLEOTIDE SEQUENCE [LARGE SCALE GENOMIC DNA]</scope>
    <source>
        <strain evidence="3 4">PeD5</strain>
    </source>
</reference>
<organism evidence="3 4">
    <name type="scientific">Falsiroseomonas algicola</name>
    <dbReference type="NCBI Taxonomy" id="2716930"/>
    <lineage>
        <taxon>Bacteria</taxon>
        <taxon>Pseudomonadati</taxon>
        <taxon>Pseudomonadota</taxon>
        <taxon>Alphaproteobacteria</taxon>
        <taxon>Acetobacterales</taxon>
        <taxon>Roseomonadaceae</taxon>
        <taxon>Falsiroseomonas</taxon>
    </lineage>
</organism>
<proteinExistence type="predicted"/>
<evidence type="ECO:0008006" key="5">
    <source>
        <dbReference type="Google" id="ProtNLM"/>
    </source>
</evidence>
<accession>A0A6M1LQ83</accession>
<dbReference type="RefSeq" id="WP_164696482.1">
    <property type="nucleotide sequence ID" value="NZ_JAAIKB010000010.1"/>
</dbReference>
<gene>
    <name evidence="3" type="ORF">G3576_21345</name>
</gene>